<dbReference type="RefSeq" id="WP_052358446.1">
    <property type="nucleotide sequence ID" value="NZ_BMNZ01000004.1"/>
</dbReference>
<accession>A0ABQ2I1Q2</accession>
<evidence type="ECO:0000256" key="1">
    <source>
        <dbReference type="SAM" id="MobiDB-lite"/>
    </source>
</evidence>
<keyword evidence="3" id="KW-1185">Reference proteome</keyword>
<organism evidence="2 3">
    <name type="scientific">Terrabacter tumescens</name>
    <dbReference type="NCBI Taxonomy" id="60443"/>
    <lineage>
        <taxon>Bacteria</taxon>
        <taxon>Bacillati</taxon>
        <taxon>Actinomycetota</taxon>
        <taxon>Actinomycetes</taxon>
        <taxon>Micrococcales</taxon>
        <taxon>Intrasporangiaceae</taxon>
        <taxon>Terrabacter</taxon>
    </lineage>
</organism>
<sequence>MDDTAAHGVGRARTVTRFAPLTPTDVADLLLGLASVGAEAAGRVVDRARPPVLLTAVAGVVTSSVTSALSRLGDRVWSADRTQDVLRVGRSRRRELGLRAEEAERRVAAAVVEAVLDLVDLTDVVLDHVDLDAVVRAVDLDQAVERVDIGAILDRVDVDAVVARADLDRAVARVDIQAIVDRVDVDAIAQRLDLDAVVAQLDLVALAEFVVEGIDLPGIIQSSSGAMASESIREVRWQGVSADERVAHVVDRMLRRRPRTPGPALPGTELPGGPVIPGTTV</sequence>
<dbReference type="Proteomes" id="UP000623461">
    <property type="component" value="Unassembled WGS sequence"/>
</dbReference>
<protein>
    <submittedName>
        <fullName evidence="2">Uncharacterized protein</fullName>
    </submittedName>
</protein>
<evidence type="ECO:0000313" key="2">
    <source>
        <dbReference type="EMBL" id="GGM97921.1"/>
    </source>
</evidence>
<name>A0ABQ2I1Q2_9MICO</name>
<feature type="region of interest" description="Disordered" evidence="1">
    <location>
        <begin position="257"/>
        <end position="281"/>
    </location>
</feature>
<evidence type="ECO:0000313" key="3">
    <source>
        <dbReference type="Proteomes" id="UP000623461"/>
    </source>
</evidence>
<dbReference type="EMBL" id="BMNZ01000004">
    <property type="protein sequence ID" value="GGM97921.1"/>
    <property type="molecule type" value="Genomic_DNA"/>
</dbReference>
<gene>
    <name evidence="2" type="ORF">GCM10009721_26120</name>
</gene>
<reference evidence="3" key="1">
    <citation type="journal article" date="2019" name="Int. J. Syst. Evol. Microbiol.">
        <title>The Global Catalogue of Microorganisms (GCM) 10K type strain sequencing project: providing services to taxonomists for standard genome sequencing and annotation.</title>
        <authorList>
            <consortium name="The Broad Institute Genomics Platform"/>
            <consortium name="The Broad Institute Genome Sequencing Center for Infectious Disease"/>
            <person name="Wu L."/>
            <person name="Ma J."/>
        </authorList>
    </citation>
    <scope>NUCLEOTIDE SEQUENCE [LARGE SCALE GENOMIC DNA]</scope>
    <source>
        <strain evidence="3">JCM 1365</strain>
    </source>
</reference>
<proteinExistence type="predicted"/>
<comment type="caution">
    <text evidence="2">The sequence shown here is derived from an EMBL/GenBank/DDBJ whole genome shotgun (WGS) entry which is preliminary data.</text>
</comment>